<dbReference type="CDD" id="cd09917">
    <property type="entry name" value="F-box_SF"/>
    <property type="match status" value="1"/>
</dbReference>
<accession>A0A1X2HAB9</accession>
<dbReference type="InterPro" id="IPR036047">
    <property type="entry name" value="F-box-like_dom_sf"/>
</dbReference>
<dbReference type="Gene3D" id="3.80.10.10">
    <property type="entry name" value="Ribonuclease Inhibitor"/>
    <property type="match status" value="1"/>
</dbReference>
<dbReference type="InterPro" id="IPR001810">
    <property type="entry name" value="F-box_dom"/>
</dbReference>
<dbReference type="AlphaFoldDB" id="A0A1X2HAB9"/>
<keyword evidence="3" id="KW-1185">Reference proteome</keyword>
<dbReference type="Pfam" id="PF00646">
    <property type="entry name" value="F-box"/>
    <property type="match status" value="1"/>
</dbReference>
<reference evidence="2 3" key="1">
    <citation type="submission" date="2016-07" db="EMBL/GenBank/DDBJ databases">
        <title>Pervasive Adenine N6-methylation of Active Genes in Fungi.</title>
        <authorList>
            <consortium name="DOE Joint Genome Institute"/>
            <person name="Mondo S.J."/>
            <person name="Dannebaum R.O."/>
            <person name="Kuo R.C."/>
            <person name="Labutti K."/>
            <person name="Haridas S."/>
            <person name="Kuo A."/>
            <person name="Salamov A."/>
            <person name="Ahrendt S.R."/>
            <person name="Lipzen A."/>
            <person name="Sullivan W."/>
            <person name="Andreopoulos W.B."/>
            <person name="Clum A."/>
            <person name="Lindquist E."/>
            <person name="Daum C."/>
            <person name="Ramamoorthy G.K."/>
            <person name="Gryganskyi A."/>
            <person name="Culley D."/>
            <person name="Magnuson J.K."/>
            <person name="James T.Y."/>
            <person name="O'Malley M.A."/>
            <person name="Stajich J.E."/>
            <person name="Spatafora J.W."/>
            <person name="Visel A."/>
            <person name="Grigoriev I.V."/>
        </authorList>
    </citation>
    <scope>NUCLEOTIDE SEQUENCE [LARGE SCALE GENOMIC DNA]</scope>
    <source>
        <strain evidence="2 3">NRRL 2496</strain>
    </source>
</reference>
<dbReference type="EMBL" id="MCGN01000006">
    <property type="protein sequence ID" value="ORY95588.1"/>
    <property type="molecule type" value="Genomic_DNA"/>
</dbReference>
<dbReference type="SUPFAM" id="SSF52047">
    <property type="entry name" value="RNI-like"/>
    <property type="match status" value="1"/>
</dbReference>
<dbReference type="InParanoid" id="A0A1X2HAB9"/>
<sequence length="700" mass="82220">MFLSLDLLRDVVNRLPHEERLECMLVCRHWHDELYGLIRKAICLETRRQVRSFFETVSQPHNRLKDVVRILDVYNVGLSRSQIEQLPQLLPRLERLEFGSRVWSQMNAKQMQWLGGWQRIKELPVIPSYRIALSCLDQVKTLTHLFISEMLAFQFLIQSAQMKKNHTLLLRDSFYARVPNLTHFQYTAPGLSNHPFDMRVLFDTCPHLEHLMLRNCILKEETNYAPVPVKLKQLRLTQIPLESPAPLLFIANTCASTLTHFHLMFHWEPPFHATDAHKEALRVLARALTRVRSLQILDVLPAAFPTDFFSQLAARGHLTHLRLMFQLEWLSDLESDHDLVGYATSSLGPDAQQLELQSWDMWDELSSTLQLVQPLAYHAPNLRELSLHGDPNLGSSYTTTQFELNVILNSCDNLKTLKLYWADTHYWELHQVQRYENFEEDPDMVAMHGVERVNDYKDHLKDQFDTFERNRGRKHGLTSLSFEQSRLAEPALEYIAARCPHLEHLRIVNSSFDQRKQDFSMRIDMREQTFKSVELRGLRLATQVDEEFETLNDTPFLSVARQDDILARKVRQARHPRGVLDDHWTKIRRHVRHYYCYSLDGEKRQVELMKLANVERMHAYYTQALADVLDRVGDRYFVTEVGERLTFDTRTDWKNNLPCGRVSLVCRDADRVKFNNVDIDYHPLSIQRTLQRTSQSIESR</sequence>
<proteinExistence type="predicted"/>
<organism evidence="2 3">
    <name type="scientific">Syncephalastrum racemosum</name>
    <name type="common">Filamentous fungus</name>
    <dbReference type="NCBI Taxonomy" id="13706"/>
    <lineage>
        <taxon>Eukaryota</taxon>
        <taxon>Fungi</taxon>
        <taxon>Fungi incertae sedis</taxon>
        <taxon>Mucoromycota</taxon>
        <taxon>Mucoromycotina</taxon>
        <taxon>Mucoromycetes</taxon>
        <taxon>Mucorales</taxon>
        <taxon>Syncephalastraceae</taxon>
        <taxon>Syncephalastrum</taxon>
    </lineage>
</organism>
<evidence type="ECO:0000259" key="1">
    <source>
        <dbReference type="Pfam" id="PF00646"/>
    </source>
</evidence>
<evidence type="ECO:0000313" key="2">
    <source>
        <dbReference type="EMBL" id="ORY95588.1"/>
    </source>
</evidence>
<comment type="caution">
    <text evidence="2">The sequence shown here is derived from an EMBL/GenBank/DDBJ whole genome shotgun (WGS) entry which is preliminary data.</text>
</comment>
<dbReference type="InterPro" id="IPR032675">
    <property type="entry name" value="LRR_dom_sf"/>
</dbReference>
<dbReference type="OMA" id="WTENTHI"/>
<gene>
    <name evidence="2" type="ORF">BCR43DRAFT_493228</name>
</gene>
<feature type="domain" description="F-box" evidence="1">
    <location>
        <begin position="3"/>
        <end position="32"/>
    </location>
</feature>
<dbReference type="Gene3D" id="1.20.1280.50">
    <property type="match status" value="1"/>
</dbReference>
<dbReference type="PANTHER" id="PTHR38926">
    <property type="entry name" value="F-BOX DOMAIN CONTAINING PROTEIN, EXPRESSED"/>
    <property type="match status" value="1"/>
</dbReference>
<dbReference type="PANTHER" id="PTHR38926:SF5">
    <property type="entry name" value="F-BOX AND LEUCINE-RICH REPEAT PROTEIN 6"/>
    <property type="match status" value="1"/>
</dbReference>
<evidence type="ECO:0000313" key="3">
    <source>
        <dbReference type="Proteomes" id="UP000242180"/>
    </source>
</evidence>
<protein>
    <recommendedName>
        <fullName evidence="1">F-box domain-containing protein</fullName>
    </recommendedName>
</protein>
<name>A0A1X2HAB9_SYNRA</name>
<dbReference type="SUPFAM" id="SSF81383">
    <property type="entry name" value="F-box domain"/>
    <property type="match status" value="1"/>
</dbReference>
<dbReference type="Proteomes" id="UP000242180">
    <property type="component" value="Unassembled WGS sequence"/>
</dbReference>